<reference evidence="2 3" key="1">
    <citation type="journal article" date="2018" name="New Phytol.">
        <title>Phylogenomics of Endogonaceae and evolution of mycorrhizas within Mucoromycota.</title>
        <authorList>
            <person name="Chang Y."/>
            <person name="Desiro A."/>
            <person name="Na H."/>
            <person name="Sandor L."/>
            <person name="Lipzen A."/>
            <person name="Clum A."/>
            <person name="Barry K."/>
            <person name="Grigoriev I.V."/>
            <person name="Martin F.M."/>
            <person name="Stajich J.E."/>
            <person name="Smith M.E."/>
            <person name="Bonito G."/>
            <person name="Spatafora J.W."/>
        </authorList>
    </citation>
    <scope>NUCLEOTIDE SEQUENCE [LARGE SCALE GENOMIC DNA]</scope>
    <source>
        <strain evidence="2 3">GMNB39</strain>
    </source>
</reference>
<feature type="compositionally biased region" description="Basic residues" evidence="1">
    <location>
        <begin position="114"/>
        <end position="124"/>
    </location>
</feature>
<accession>A0A433DFV3</accession>
<evidence type="ECO:0000313" key="2">
    <source>
        <dbReference type="EMBL" id="RUP49689.1"/>
    </source>
</evidence>
<gene>
    <name evidence="2" type="ORF">BC936DRAFT_141802</name>
</gene>
<feature type="region of interest" description="Disordered" evidence="1">
    <location>
        <begin position="61"/>
        <end position="149"/>
    </location>
</feature>
<evidence type="ECO:0000256" key="1">
    <source>
        <dbReference type="SAM" id="MobiDB-lite"/>
    </source>
</evidence>
<proteinExistence type="predicted"/>
<dbReference type="OrthoDB" id="5599171at2759"/>
<protein>
    <submittedName>
        <fullName evidence="2">Uncharacterized protein</fullName>
    </submittedName>
</protein>
<keyword evidence="3" id="KW-1185">Reference proteome</keyword>
<evidence type="ECO:0000313" key="3">
    <source>
        <dbReference type="Proteomes" id="UP000268093"/>
    </source>
</evidence>
<feature type="compositionally biased region" description="Low complexity" evidence="1">
    <location>
        <begin position="73"/>
        <end position="83"/>
    </location>
</feature>
<organism evidence="2 3">
    <name type="scientific">Jimgerdemannia flammicorona</name>
    <dbReference type="NCBI Taxonomy" id="994334"/>
    <lineage>
        <taxon>Eukaryota</taxon>
        <taxon>Fungi</taxon>
        <taxon>Fungi incertae sedis</taxon>
        <taxon>Mucoromycota</taxon>
        <taxon>Mucoromycotina</taxon>
        <taxon>Endogonomycetes</taxon>
        <taxon>Endogonales</taxon>
        <taxon>Endogonaceae</taxon>
        <taxon>Jimgerdemannia</taxon>
    </lineage>
</organism>
<dbReference type="EMBL" id="RBNI01002054">
    <property type="protein sequence ID" value="RUP49689.1"/>
    <property type="molecule type" value="Genomic_DNA"/>
</dbReference>
<feature type="compositionally biased region" description="Basic and acidic residues" evidence="1">
    <location>
        <begin position="136"/>
        <end position="149"/>
    </location>
</feature>
<dbReference type="AlphaFoldDB" id="A0A433DFV3"/>
<name>A0A433DFV3_9FUNG</name>
<sequence length="149" mass="16925">MYREKVVYASKFVPQCNRALRSFNLHFNRDESGQLSFYRRIPKRFQEEFNTYRQHYYARKRGHAHPAGGLNRPSTTPTPSASSVHHRGEETGLPIPRPRVSASLPVPGAERRKTAGGRIRKGKGKEREGGFLVSGKETEESGRDTDRAD</sequence>
<dbReference type="Proteomes" id="UP000268093">
    <property type="component" value="Unassembled WGS sequence"/>
</dbReference>
<comment type="caution">
    <text evidence="2">The sequence shown here is derived from an EMBL/GenBank/DDBJ whole genome shotgun (WGS) entry which is preliminary data.</text>
</comment>